<keyword evidence="3" id="KW-1185">Reference proteome</keyword>
<feature type="compositionally biased region" description="Polar residues" evidence="1">
    <location>
        <begin position="91"/>
        <end position="115"/>
    </location>
</feature>
<feature type="region of interest" description="Disordered" evidence="1">
    <location>
        <begin position="58"/>
        <end position="115"/>
    </location>
</feature>
<dbReference type="InParanoid" id="A0A0A0HUB5"/>
<dbReference type="RefSeq" id="XP_010761129.1">
    <property type="nucleotide sequence ID" value="XM_010762827.1"/>
</dbReference>
<dbReference type="HOGENOM" id="CLU_1166157_0_0_1"/>
<dbReference type="EMBL" id="KN275962">
    <property type="protein sequence ID" value="KGM91933.1"/>
    <property type="molecule type" value="Genomic_DNA"/>
</dbReference>
<evidence type="ECO:0000313" key="2">
    <source>
        <dbReference type="EMBL" id="KGM91933.1"/>
    </source>
</evidence>
<accession>A0A0A0HUB5</accession>
<dbReference type="GeneID" id="22587805"/>
<proteinExistence type="predicted"/>
<reference evidence="2 3" key="1">
    <citation type="journal article" date="2011" name="PLoS Genet.">
        <title>Comparative genomic analysis of human fungal pathogens causing paracoccidioidomycosis.</title>
        <authorList>
            <person name="Desjardins C.A."/>
            <person name="Champion M.D."/>
            <person name="Holder J.W."/>
            <person name="Muszewska A."/>
            <person name="Goldberg J."/>
            <person name="Bailao A.M."/>
            <person name="Brigido M.M."/>
            <person name="Ferreira M.E."/>
            <person name="Garcia A.M."/>
            <person name="Grynberg M."/>
            <person name="Gujja S."/>
            <person name="Heiman D.I."/>
            <person name="Henn M.R."/>
            <person name="Kodira C.D."/>
            <person name="Leon-Narvaez H."/>
            <person name="Longo L.V."/>
            <person name="Ma L.J."/>
            <person name="Malavazi I."/>
            <person name="Matsuo A.L."/>
            <person name="Morais F.V."/>
            <person name="Pereira M."/>
            <person name="Rodriguez-Brito S."/>
            <person name="Sakthikumar S."/>
            <person name="Salem-Izacc S.M."/>
            <person name="Sykes S.M."/>
            <person name="Teixeira M.M."/>
            <person name="Vallejo M.C."/>
            <person name="Walter M.E."/>
            <person name="Yandava C."/>
            <person name="Young S."/>
            <person name="Zeng Q."/>
            <person name="Zucker J."/>
            <person name="Felipe M.S."/>
            <person name="Goldman G.H."/>
            <person name="Haas B.J."/>
            <person name="McEwen J.G."/>
            <person name="Nino-Vega G."/>
            <person name="Puccia R."/>
            <person name="San-Blas G."/>
            <person name="Soares C.M."/>
            <person name="Birren B.W."/>
            <person name="Cuomo C.A."/>
        </authorList>
    </citation>
    <scope>NUCLEOTIDE SEQUENCE [LARGE SCALE GENOMIC DNA]</scope>
    <source>
        <strain evidence="2 3">Pb18</strain>
    </source>
</reference>
<dbReference type="Proteomes" id="UP000001628">
    <property type="component" value="Unassembled WGS sequence"/>
</dbReference>
<gene>
    <name evidence="2" type="ORF">PADG_11908</name>
</gene>
<evidence type="ECO:0000256" key="1">
    <source>
        <dbReference type="SAM" id="MobiDB-lite"/>
    </source>
</evidence>
<dbReference type="VEuPathDB" id="FungiDB:PADG_11908"/>
<dbReference type="KEGG" id="pbn:PADG_11908"/>
<dbReference type="AlphaFoldDB" id="A0A0A0HUB5"/>
<dbReference type="eggNOG" id="ENOG502RQV0">
    <property type="taxonomic scope" value="Eukaryota"/>
</dbReference>
<feature type="compositionally biased region" description="Basic and acidic residues" evidence="1">
    <location>
        <begin position="58"/>
        <end position="70"/>
    </location>
</feature>
<evidence type="ECO:0000313" key="3">
    <source>
        <dbReference type="Proteomes" id="UP000001628"/>
    </source>
</evidence>
<organism evidence="2 3">
    <name type="scientific">Paracoccidioides brasiliensis (strain Pb18)</name>
    <dbReference type="NCBI Taxonomy" id="502780"/>
    <lineage>
        <taxon>Eukaryota</taxon>
        <taxon>Fungi</taxon>
        <taxon>Dikarya</taxon>
        <taxon>Ascomycota</taxon>
        <taxon>Pezizomycotina</taxon>
        <taxon>Eurotiomycetes</taxon>
        <taxon>Eurotiomycetidae</taxon>
        <taxon>Onygenales</taxon>
        <taxon>Ajellomycetaceae</taxon>
        <taxon>Paracoccidioides</taxon>
    </lineage>
</organism>
<sequence>MLVSGKANRIVSTYLHSVLFPGDSFVNECVRGNLGNSHIETIPWPVLACPALPPRHISRENGEIPKDHWGKPHGKNGGVDPQQDDVPFSDPSYQTGTSNQVLRLSGTSGMSGSAQGSGLLHTHILPLEQERDIDDGVSLIKIRARRMTFLSSCKFSVRGRREMVNVRNVLPIIDDQSWGMDCHSASRSRVASREGNLRASKVRSTLIALAKWWGTYRYRSRRRGRGRICRKPPLKPAA</sequence>
<protein>
    <submittedName>
        <fullName evidence="2">Uncharacterized protein</fullName>
    </submittedName>
</protein>
<name>A0A0A0HUB5_PARBD</name>